<organism evidence="1 2">
    <name type="scientific">Trichococcus patagoniensis</name>
    <dbReference type="NCBI Taxonomy" id="382641"/>
    <lineage>
        <taxon>Bacteria</taxon>
        <taxon>Bacillati</taxon>
        <taxon>Bacillota</taxon>
        <taxon>Bacilli</taxon>
        <taxon>Lactobacillales</taxon>
        <taxon>Carnobacteriaceae</taxon>
        <taxon>Trichococcus</taxon>
    </lineage>
</organism>
<gene>
    <name evidence="1" type="ORF">C8U37_10219</name>
</gene>
<protein>
    <submittedName>
        <fullName evidence="1">Attachment p12 family protein</fullName>
    </submittedName>
</protein>
<reference evidence="1 2" key="1">
    <citation type="submission" date="2018-04" db="EMBL/GenBank/DDBJ databases">
        <title>Genomic Encyclopedia of Archaeal and Bacterial Type Strains, Phase II (KMG-II): from individual species to whole genera.</title>
        <authorList>
            <person name="Goeker M."/>
        </authorList>
    </citation>
    <scope>NUCLEOTIDE SEQUENCE [LARGE SCALE GENOMIC DNA]</scope>
    <source>
        <strain evidence="1 2">DSM 18806</strain>
    </source>
</reference>
<dbReference type="Pfam" id="PF12669">
    <property type="entry name" value="FeoB_associated"/>
    <property type="match status" value="1"/>
</dbReference>
<proteinExistence type="predicted"/>
<keyword evidence="2" id="KW-1185">Reference proteome</keyword>
<evidence type="ECO:0000313" key="2">
    <source>
        <dbReference type="Proteomes" id="UP000244161"/>
    </source>
</evidence>
<accession>A0A2T5IQ17</accession>
<sequence>MFDDVIVFLIIAAFVAVSLAKISRDKKTGSRCAGCPLNKVCARKEERKEESE</sequence>
<dbReference type="OrthoDB" id="3267663at2"/>
<dbReference type="AlphaFoldDB" id="A0A2T5IQ17"/>
<comment type="caution">
    <text evidence="1">The sequence shown here is derived from an EMBL/GenBank/DDBJ whole genome shotgun (WGS) entry which is preliminary data.</text>
</comment>
<dbReference type="EMBL" id="QAOM01000002">
    <property type="protein sequence ID" value="PTQ85916.1"/>
    <property type="molecule type" value="Genomic_DNA"/>
</dbReference>
<dbReference type="Proteomes" id="UP000244161">
    <property type="component" value="Unassembled WGS sequence"/>
</dbReference>
<dbReference type="RefSeq" id="WP_108031510.1">
    <property type="nucleotide sequence ID" value="NZ_QAOM01000002.1"/>
</dbReference>
<evidence type="ECO:0000313" key="1">
    <source>
        <dbReference type="EMBL" id="PTQ85916.1"/>
    </source>
</evidence>
<name>A0A2T5IQ17_9LACT</name>